<dbReference type="HOGENOM" id="CLU_1958429_0_0_11"/>
<accession>B5I0H0</accession>
<evidence type="ECO:0000256" key="1">
    <source>
        <dbReference type="SAM" id="MobiDB-lite"/>
    </source>
</evidence>
<evidence type="ECO:0000313" key="3">
    <source>
        <dbReference type="EMBL" id="EDY58574.1"/>
    </source>
</evidence>
<feature type="transmembrane region" description="Helical" evidence="2">
    <location>
        <begin position="70"/>
        <end position="90"/>
    </location>
</feature>
<keyword evidence="2" id="KW-0472">Membrane</keyword>
<organism evidence="3 4">
    <name type="scientific">Streptomyces sviceus (strain ATCC 29083 / DSM 924 / JCM 4929 / NBRC 13980 / NCIMB 11184 / NRRL 5439 / UC 5370)</name>
    <dbReference type="NCBI Taxonomy" id="463191"/>
    <lineage>
        <taxon>Bacteria</taxon>
        <taxon>Bacillati</taxon>
        <taxon>Actinomycetota</taxon>
        <taxon>Actinomycetes</taxon>
        <taxon>Kitasatosporales</taxon>
        <taxon>Streptomycetaceae</taxon>
        <taxon>Streptomyces</taxon>
    </lineage>
</organism>
<keyword evidence="2" id="KW-0812">Transmembrane</keyword>
<protein>
    <submittedName>
        <fullName evidence="3">Uncharacterized protein</fullName>
    </submittedName>
</protein>
<feature type="compositionally biased region" description="Pro residues" evidence="1">
    <location>
        <begin position="115"/>
        <end position="128"/>
    </location>
</feature>
<keyword evidence="2" id="KW-1133">Transmembrane helix</keyword>
<evidence type="ECO:0000256" key="2">
    <source>
        <dbReference type="SAM" id="Phobius"/>
    </source>
</evidence>
<evidence type="ECO:0000313" key="4">
    <source>
        <dbReference type="Proteomes" id="UP000002785"/>
    </source>
</evidence>
<dbReference type="EMBL" id="CM000951">
    <property type="protein sequence ID" value="EDY58574.1"/>
    <property type="molecule type" value="Genomic_DNA"/>
</dbReference>
<feature type="region of interest" description="Disordered" evidence="1">
    <location>
        <begin position="36"/>
        <end position="64"/>
    </location>
</feature>
<keyword evidence="4" id="KW-1185">Reference proteome</keyword>
<reference evidence="3" key="1">
    <citation type="submission" date="2009-10" db="EMBL/GenBank/DDBJ databases">
        <title>The genome sequence of Streptomyces sviceus strain ATCC 29083.</title>
        <authorList>
            <consortium name="The Broad Institute Genome Sequencing Platform"/>
            <consortium name="Broad Institute Microbial Sequencing Center"/>
            <person name="Fischbach M."/>
            <person name="Godfrey P."/>
            <person name="Ward D."/>
            <person name="Young S."/>
            <person name="Zeng Q."/>
            <person name="Koehrsen M."/>
            <person name="Alvarado L."/>
            <person name="Berlin A.M."/>
            <person name="Bochicchio J."/>
            <person name="Borenstein D."/>
            <person name="Chapman S.B."/>
            <person name="Chen Z."/>
            <person name="Engels R."/>
            <person name="Freedman E."/>
            <person name="Gellesch M."/>
            <person name="Goldberg J."/>
            <person name="Griggs A."/>
            <person name="Gujja S."/>
            <person name="Heilman E.R."/>
            <person name="Heiman D.I."/>
            <person name="Hepburn T.A."/>
            <person name="Howarth C."/>
            <person name="Jen D."/>
            <person name="Larson L."/>
            <person name="Lewis B."/>
            <person name="Mehta T."/>
            <person name="Park D."/>
            <person name="Pearson M."/>
            <person name="Richards J."/>
            <person name="Roberts A."/>
            <person name="Saif S."/>
            <person name="Shea T.D."/>
            <person name="Shenoy N."/>
            <person name="Sisk P."/>
            <person name="Stolte C."/>
            <person name="Sykes S.N."/>
            <person name="Thomson T."/>
            <person name="Walk T."/>
            <person name="White J."/>
            <person name="Yandava C."/>
            <person name="Straight P."/>
            <person name="Clardy J."/>
            <person name="Hung D."/>
            <person name="Kolter R."/>
            <person name="Mekalanos J."/>
            <person name="Walker S."/>
            <person name="Walsh C.T."/>
            <person name="Wieland-Brown L.C."/>
            <person name="Haas B."/>
            <person name="Nusbaum C."/>
            <person name="Birren B."/>
        </authorList>
    </citation>
    <scope>NUCLEOTIDE SEQUENCE [LARGE SCALE GENOMIC DNA]</scope>
    <source>
        <strain evidence="3">ATCC 29083</strain>
    </source>
</reference>
<gene>
    <name evidence="3" type="ORF">SSEG_05242</name>
</gene>
<proteinExistence type="predicted"/>
<dbReference type="AlphaFoldDB" id="B5I0H0"/>
<dbReference type="Proteomes" id="UP000002785">
    <property type="component" value="Chromosome"/>
</dbReference>
<sequence>MPGTEQTLEFVLHLVVAVAAQPVAASLHVSLQIFGSAPRTRGPDADTGFAGPKPGDPFPTPPRTSLGKDMAMVVLVALIPILMLGAVLALGRYEELMLPEPEGDGLEPAVLPTVAPSPAPAGTPAPSP</sequence>
<dbReference type="eggNOG" id="ENOG5030GDG">
    <property type="taxonomic scope" value="Bacteria"/>
</dbReference>
<name>B5I0H0_STRX2</name>
<feature type="region of interest" description="Disordered" evidence="1">
    <location>
        <begin position="99"/>
        <end position="128"/>
    </location>
</feature>